<comment type="caution">
    <text evidence="1">The sequence shown here is derived from an EMBL/GenBank/DDBJ whole genome shotgun (WGS) entry which is preliminary data.</text>
</comment>
<keyword evidence="1" id="KW-0808">Transferase</keyword>
<keyword evidence="2" id="KW-1185">Reference proteome</keyword>
<dbReference type="GO" id="GO:0016757">
    <property type="term" value="F:glycosyltransferase activity"/>
    <property type="evidence" value="ECO:0007669"/>
    <property type="project" value="UniProtKB-KW"/>
</dbReference>
<sequence>MQQDKVAILTTVRDDDFFLKKWVDYYGGMFGKEALYVINHGNQAAVRNIAAGCNLFPIPDGDRRKFNVLNWRTKNHLMQALLRWYHVVIVCDVDEFVVIDPATGHDLRSWLDANTGRTVRTAMGLEVTHLPSEEPEPVNGSILGPRRWAQMNCFYAKPCIISRKTKLSRGGHYAEHDTLDMPDCLYMFHMKYCDYDLYVDTLNRRRAIIDGMNIESTKDTTTNIQWFAQNRDDDGTFRAFEERPRDRSWDFSPYRKQFHDSWGPRGHNLYHFKRANPKELFQIPERFGGIC</sequence>
<evidence type="ECO:0000313" key="2">
    <source>
        <dbReference type="Proteomes" id="UP001595629"/>
    </source>
</evidence>
<reference evidence="2" key="1">
    <citation type="journal article" date="2019" name="Int. J. Syst. Evol. Microbiol.">
        <title>The Global Catalogue of Microorganisms (GCM) 10K type strain sequencing project: providing services to taxonomists for standard genome sequencing and annotation.</title>
        <authorList>
            <consortium name="The Broad Institute Genomics Platform"/>
            <consortium name="The Broad Institute Genome Sequencing Center for Infectious Disease"/>
            <person name="Wu L."/>
            <person name="Ma J."/>
        </authorList>
    </citation>
    <scope>NUCLEOTIDE SEQUENCE [LARGE SCALE GENOMIC DNA]</scope>
    <source>
        <strain evidence="2">KCTC 42911</strain>
    </source>
</reference>
<accession>A0ABV7THM1</accession>
<name>A0ABV7THM1_9RHOB</name>
<dbReference type="Proteomes" id="UP001595629">
    <property type="component" value="Unassembled WGS sequence"/>
</dbReference>
<keyword evidence="1" id="KW-0328">Glycosyltransferase</keyword>
<evidence type="ECO:0000313" key="1">
    <source>
        <dbReference type="EMBL" id="MFC3615102.1"/>
    </source>
</evidence>
<gene>
    <name evidence="1" type="ORF">ACFORG_15140</name>
</gene>
<dbReference type="RefSeq" id="WP_386736370.1">
    <property type="nucleotide sequence ID" value="NZ_JBHRXI010000016.1"/>
</dbReference>
<organism evidence="1 2">
    <name type="scientific">Lutimaribacter marinistellae</name>
    <dbReference type="NCBI Taxonomy" id="1820329"/>
    <lineage>
        <taxon>Bacteria</taxon>
        <taxon>Pseudomonadati</taxon>
        <taxon>Pseudomonadota</taxon>
        <taxon>Alphaproteobacteria</taxon>
        <taxon>Rhodobacterales</taxon>
        <taxon>Roseobacteraceae</taxon>
        <taxon>Lutimaribacter</taxon>
    </lineage>
</organism>
<dbReference type="Pfam" id="PF13704">
    <property type="entry name" value="Glyco_tranf_2_4"/>
    <property type="match status" value="1"/>
</dbReference>
<dbReference type="EMBL" id="JBHRXI010000016">
    <property type="protein sequence ID" value="MFC3615102.1"/>
    <property type="molecule type" value="Genomic_DNA"/>
</dbReference>
<protein>
    <submittedName>
        <fullName evidence="1">Glycosyltransferase family 2 protein</fullName>
        <ecNumber evidence="1">2.4.-.-</ecNumber>
    </submittedName>
</protein>
<proteinExistence type="predicted"/>
<dbReference type="EC" id="2.4.-.-" evidence="1"/>